<feature type="transmembrane region" description="Helical" evidence="1">
    <location>
        <begin position="181"/>
        <end position="202"/>
    </location>
</feature>
<keyword evidence="1" id="KW-0812">Transmembrane</keyword>
<reference evidence="3" key="1">
    <citation type="submission" date="2017-05" db="EMBL/GenBank/DDBJ databases">
        <authorList>
            <person name="Sung H."/>
        </authorList>
    </citation>
    <scope>NUCLEOTIDE SEQUENCE [LARGE SCALE GENOMIC DNA]</scope>
    <source>
        <strain evidence="3">AR23208</strain>
    </source>
</reference>
<accession>A0A1Y0IN43</accession>
<feature type="transmembrane region" description="Helical" evidence="1">
    <location>
        <begin position="114"/>
        <end position="135"/>
    </location>
</feature>
<dbReference type="RefSeq" id="WP_087457320.1">
    <property type="nucleotide sequence ID" value="NZ_CP021434.1"/>
</dbReference>
<feature type="transmembrane region" description="Helical" evidence="1">
    <location>
        <begin position="235"/>
        <end position="255"/>
    </location>
</feature>
<evidence type="ECO:0008006" key="4">
    <source>
        <dbReference type="Google" id="ProtNLM"/>
    </source>
</evidence>
<dbReference type="InterPro" id="IPR010390">
    <property type="entry name" value="ABC-2_transporter-like"/>
</dbReference>
<feature type="transmembrane region" description="Helical" evidence="1">
    <location>
        <begin position="147"/>
        <end position="174"/>
    </location>
</feature>
<keyword evidence="1" id="KW-1133">Transmembrane helix</keyword>
<feature type="transmembrane region" description="Helical" evidence="1">
    <location>
        <begin position="30"/>
        <end position="50"/>
    </location>
</feature>
<evidence type="ECO:0000256" key="1">
    <source>
        <dbReference type="SAM" id="Phobius"/>
    </source>
</evidence>
<name>A0A1Y0IN43_9BACL</name>
<organism evidence="2 3">
    <name type="scientific">Tumebacillus avium</name>
    <dbReference type="NCBI Taxonomy" id="1903704"/>
    <lineage>
        <taxon>Bacteria</taxon>
        <taxon>Bacillati</taxon>
        <taxon>Bacillota</taxon>
        <taxon>Bacilli</taxon>
        <taxon>Bacillales</taxon>
        <taxon>Alicyclobacillaceae</taxon>
        <taxon>Tumebacillus</taxon>
    </lineage>
</organism>
<keyword evidence="1" id="KW-0472">Membrane</keyword>
<dbReference type="PANTHER" id="PTHR36832:SF1">
    <property type="entry name" value="SLR1174 PROTEIN"/>
    <property type="match status" value="1"/>
</dbReference>
<gene>
    <name evidence="2" type="ORF">CBW65_13615</name>
</gene>
<proteinExistence type="predicted"/>
<dbReference type="KEGG" id="tum:CBW65_13615"/>
<dbReference type="OrthoDB" id="8582979at2"/>
<dbReference type="EMBL" id="CP021434">
    <property type="protein sequence ID" value="ARU61951.1"/>
    <property type="molecule type" value="Genomic_DNA"/>
</dbReference>
<dbReference type="Proteomes" id="UP000195437">
    <property type="component" value="Chromosome"/>
</dbReference>
<evidence type="ECO:0000313" key="3">
    <source>
        <dbReference type="Proteomes" id="UP000195437"/>
    </source>
</evidence>
<sequence>MNAAQRLCRVYARMMKVHWAILLEYRGDTFFYMLGSFISPLVTLAVWLTISENGTVGSYSQRDFILYFLAVMFVSRLAAHWEPWEMEERMRDGSLSNYLLRPSAYFHWRFAENLVYKLFYGALMLAAWAIAWPFFEVVRIPLEPGYLAVFLSTVLLAVMIRYMMGFCLSMLAFWTTRMMAIFNLVMLADQFISGRIAPYALLPEWVQQVSNWLPFYWTMGFPVDVITGKVTGGDVWFGLGVQVFWQVLFIVLYFVMWNRGMRKYSAVGG</sequence>
<feature type="transmembrane region" description="Helical" evidence="1">
    <location>
        <begin position="64"/>
        <end position="81"/>
    </location>
</feature>
<dbReference type="PANTHER" id="PTHR36832">
    <property type="entry name" value="SLR1174 PROTEIN-RELATED"/>
    <property type="match status" value="1"/>
</dbReference>
<keyword evidence="3" id="KW-1185">Reference proteome</keyword>
<protein>
    <recommendedName>
        <fullName evidence="4">ABC transporter permease</fullName>
    </recommendedName>
</protein>
<evidence type="ECO:0000313" key="2">
    <source>
        <dbReference type="EMBL" id="ARU61951.1"/>
    </source>
</evidence>
<dbReference type="Pfam" id="PF06182">
    <property type="entry name" value="ABC2_membrane_6"/>
    <property type="match status" value="1"/>
</dbReference>
<dbReference type="AlphaFoldDB" id="A0A1Y0IN43"/>